<dbReference type="SUPFAM" id="SSF57850">
    <property type="entry name" value="RING/U-box"/>
    <property type="match status" value="1"/>
</dbReference>
<accession>A0AAV3QU98</accession>
<keyword evidence="11" id="KW-1185">Reference proteome</keyword>
<dbReference type="SMART" id="SM00504">
    <property type="entry name" value="Ubox"/>
    <property type="match status" value="1"/>
</dbReference>
<feature type="coiled-coil region" evidence="7">
    <location>
        <begin position="384"/>
        <end position="432"/>
    </location>
</feature>
<comment type="caution">
    <text evidence="10">The sequence shown here is derived from an EMBL/GenBank/DDBJ whole genome shotgun (WGS) entry which is preliminary data.</text>
</comment>
<evidence type="ECO:0000259" key="8">
    <source>
        <dbReference type="PROSITE" id="PS50011"/>
    </source>
</evidence>
<dbReference type="EC" id="2.3.2.27" evidence="4"/>
<dbReference type="Gene3D" id="1.10.510.10">
    <property type="entry name" value="Transferase(Phosphotransferase) domain 1"/>
    <property type="match status" value="1"/>
</dbReference>
<sequence length="818" mass="93650">MEIDHQQPEKVYVAIGSDIIDGFGALKFALKKWSSEFISIVILHATNDICKDFVFTPFGKLPASSLSEEKLKGLERAEEARNDKILAKYITYCGKVKAEVVKIERHDKPFQEVLLELISSLKISKLVMALTFMRMSSRKSRSAISGSFFVHRHKPDYCELFIICYGQIVFLKGEGENDGVIEDDKGVMVARIQERTSFKNWFGKIWPEKGLKIGKSKLSPSSSSQPSTCNDSTSIWGKYHEEIEQYFNQLMSSNEEGTENDVVDDILMKDRSDADILEHMRTKEDIEAVQAKICSTQEATKLLRKQVQVNIERQRKAKWALSLCNSRVETLNTLTEDEITKRTNCQKELDTRKEEFYKLENEVEEKRTKLNYVVEVQHELSSKLESSNLEESKAELQLEKAVQNRTRMVHEMKVLRGQRDVLQRRIEFCREKDAIGNSSRMSDGDSFYYRKFTADEIRAATNDFASCLRFKSGRQWSNVYKGHVQHISVAIKQSDLSTFQSQDFMSMVELYGNIRHPHLLGIIGFCSDLNCIVFEYMHNGCLRDRLFSNLKCSKGQNHILSWHDRVRIAAEICSGLAFLHQAQPRPIVHGNLDPSKILLDRHNVTKIFDYNSPSTSNESLDIQSDIMAFGNIILQILTGRNFAFLEVETLKMDSTAIIGFLDDQPGKWPQDLAIQLCNTALKCLSGINLEAQDLNMNDVMRDLTRIRQKADKMIGKGKKPTTNTIDKRRCLPDPGDAPAIFFCPIYQDIMKNPYVAPDGFSYELEAIEAWLATGHDSSPMTNLKFKNRLLTPNHTLHSMIEEWHYKFKHSSDVVSVNN</sequence>
<dbReference type="InterPro" id="IPR000719">
    <property type="entry name" value="Prot_kinase_dom"/>
</dbReference>
<evidence type="ECO:0000313" key="10">
    <source>
        <dbReference type="EMBL" id="GAA0166856.1"/>
    </source>
</evidence>
<evidence type="ECO:0000256" key="7">
    <source>
        <dbReference type="SAM" id="Coils"/>
    </source>
</evidence>
<dbReference type="GO" id="GO:0016567">
    <property type="term" value="P:protein ubiquitination"/>
    <property type="evidence" value="ECO:0007669"/>
    <property type="project" value="InterPro"/>
</dbReference>
<dbReference type="PROSITE" id="PS50011">
    <property type="entry name" value="PROTEIN_KINASE_DOM"/>
    <property type="match status" value="1"/>
</dbReference>
<dbReference type="Gene3D" id="3.30.40.10">
    <property type="entry name" value="Zinc/RING finger domain, C3HC4 (zinc finger)"/>
    <property type="match status" value="1"/>
</dbReference>
<dbReference type="CDD" id="cd16655">
    <property type="entry name" value="RING-Ubox_WDSUB1-like"/>
    <property type="match status" value="1"/>
</dbReference>
<dbReference type="GO" id="GO:0004672">
    <property type="term" value="F:protein kinase activity"/>
    <property type="evidence" value="ECO:0007669"/>
    <property type="project" value="InterPro"/>
</dbReference>
<gene>
    <name evidence="10" type="ORF">LIER_21920</name>
</gene>
<dbReference type="GO" id="GO:0061630">
    <property type="term" value="F:ubiquitin protein ligase activity"/>
    <property type="evidence" value="ECO:0007669"/>
    <property type="project" value="UniProtKB-EC"/>
</dbReference>
<proteinExistence type="predicted"/>
<dbReference type="InterPro" id="IPR011009">
    <property type="entry name" value="Kinase-like_dom_sf"/>
</dbReference>
<dbReference type="InterPro" id="IPR003613">
    <property type="entry name" value="Ubox_domain"/>
</dbReference>
<reference evidence="10 11" key="1">
    <citation type="submission" date="2024-01" db="EMBL/GenBank/DDBJ databases">
        <title>The complete chloroplast genome sequence of Lithospermum erythrorhizon: insights into the phylogenetic relationship among Boraginaceae species and the maternal lineages of purple gromwells.</title>
        <authorList>
            <person name="Okada T."/>
            <person name="Watanabe K."/>
        </authorList>
    </citation>
    <scope>NUCLEOTIDE SEQUENCE [LARGE SCALE GENOMIC DNA]</scope>
</reference>
<dbReference type="InterPro" id="IPR013083">
    <property type="entry name" value="Znf_RING/FYVE/PHD"/>
</dbReference>
<organism evidence="10 11">
    <name type="scientific">Lithospermum erythrorhizon</name>
    <name type="common">Purple gromwell</name>
    <name type="synonym">Lithospermum officinale var. erythrorhizon</name>
    <dbReference type="NCBI Taxonomy" id="34254"/>
    <lineage>
        <taxon>Eukaryota</taxon>
        <taxon>Viridiplantae</taxon>
        <taxon>Streptophyta</taxon>
        <taxon>Embryophyta</taxon>
        <taxon>Tracheophyta</taxon>
        <taxon>Spermatophyta</taxon>
        <taxon>Magnoliopsida</taxon>
        <taxon>eudicotyledons</taxon>
        <taxon>Gunneridae</taxon>
        <taxon>Pentapetalae</taxon>
        <taxon>asterids</taxon>
        <taxon>lamiids</taxon>
        <taxon>Boraginales</taxon>
        <taxon>Boraginaceae</taxon>
        <taxon>Boraginoideae</taxon>
        <taxon>Lithospermeae</taxon>
        <taxon>Lithospermum</taxon>
    </lineage>
</organism>
<keyword evidence="6" id="KW-0833">Ubl conjugation pathway</keyword>
<evidence type="ECO:0000256" key="5">
    <source>
        <dbReference type="ARBA" id="ARBA00022679"/>
    </source>
</evidence>
<feature type="domain" description="U-box" evidence="9">
    <location>
        <begin position="736"/>
        <end position="810"/>
    </location>
</feature>
<dbReference type="Proteomes" id="UP001454036">
    <property type="component" value="Unassembled WGS sequence"/>
</dbReference>
<evidence type="ECO:0000259" key="9">
    <source>
        <dbReference type="PROSITE" id="PS51698"/>
    </source>
</evidence>
<keyword evidence="7" id="KW-0175">Coiled coil</keyword>
<comment type="catalytic activity">
    <reaction evidence="1">
        <text>S-ubiquitinyl-[E2 ubiquitin-conjugating enzyme]-L-cysteine + [acceptor protein]-L-lysine = [E2 ubiquitin-conjugating enzyme]-L-cysteine + N(6)-ubiquitinyl-[acceptor protein]-L-lysine.</text>
        <dbReference type="EC" id="2.3.2.27"/>
    </reaction>
</comment>
<dbReference type="AlphaFoldDB" id="A0AAV3QU98"/>
<name>A0AAV3QU98_LITER</name>
<comment type="pathway">
    <text evidence="3">Protein modification; protein ubiquitination.</text>
</comment>
<feature type="domain" description="Protein kinase" evidence="8">
    <location>
        <begin position="465"/>
        <end position="818"/>
    </location>
</feature>
<dbReference type="Pfam" id="PF04564">
    <property type="entry name" value="U-box"/>
    <property type="match status" value="1"/>
</dbReference>
<evidence type="ECO:0000256" key="2">
    <source>
        <dbReference type="ARBA" id="ARBA00003861"/>
    </source>
</evidence>
<evidence type="ECO:0000256" key="4">
    <source>
        <dbReference type="ARBA" id="ARBA00012483"/>
    </source>
</evidence>
<dbReference type="PANTHER" id="PTHR45647:SF56">
    <property type="entry name" value="U-BOX DOMAIN-CONTAINING PROTEIN 50-RELATED"/>
    <property type="match status" value="1"/>
</dbReference>
<protein>
    <recommendedName>
        <fullName evidence="4">RING-type E3 ubiquitin transferase</fullName>
        <ecNumber evidence="4">2.3.2.27</ecNumber>
    </recommendedName>
</protein>
<evidence type="ECO:0000256" key="1">
    <source>
        <dbReference type="ARBA" id="ARBA00000900"/>
    </source>
</evidence>
<dbReference type="InterPro" id="IPR051348">
    <property type="entry name" value="U-box_ubiquitin_ligases"/>
</dbReference>
<evidence type="ECO:0000256" key="6">
    <source>
        <dbReference type="ARBA" id="ARBA00022786"/>
    </source>
</evidence>
<dbReference type="EMBL" id="BAABME010005876">
    <property type="protein sequence ID" value="GAA0166856.1"/>
    <property type="molecule type" value="Genomic_DNA"/>
</dbReference>
<evidence type="ECO:0000313" key="11">
    <source>
        <dbReference type="Proteomes" id="UP001454036"/>
    </source>
</evidence>
<evidence type="ECO:0000256" key="3">
    <source>
        <dbReference type="ARBA" id="ARBA00004906"/>
    </source>
</evidence>
<keyword evidence="5" id="KW-0808">Transferase</keyword>
<dbReference type="SUPFAM" id="SSF56112">
    <property type="entry name" value="Protein kinase-like (PK-like)"/>
    <property type="match status" value="1"/>
</dbReference>
<dbReference type="PANTHER" id="PTHR45647">
    <property type="entry name" value="OS02G0152300 PROTEIN"/>
    <property type="match status" value="1"/>
</dbReference>
<comment type="function">
    <text evidence="2">Functions as an E3 ubiquitin ligase.</text>
</comment>
<dbReference type="Pfam" id="PF07714">
    <property type="entry name" value="PK_Tyr_Ser-Thr"/>
    <property type="match status" value="1"/>
</dbReference>
<dbReference type="GO" id="GO:0005524">
    <property type="term" value="F:ATP binding"/>
    <property type="evidence" value="ECO:0007669"/>
    <property type="project" value="InterPro"/>
</dbReference>
<dbReference type="Gene3D" id="3.30.200.20">
    <property type="entry name" value="Phosphorylase Kinase, domain 1"/>
    <property type="match status" value="1"/>
</dbReference>
<dbReference type="PROSITE" id="PS51698">
    <property type="entry name" value="U_BOX"/>
    <property type="match status" value="1"/>
</dbReference>
<dbReference type="InterPro" id="IPR001245">
    <property type="entry name" value="Ser-Thr/Tyr_kinase_cat_dom"/>
</dbReference>